<name>A0ABR2ZBQ5_9AGAR</name>
<feature type="compositionally biased region" description="Acidic residues" evidence="1">
    <location>
        <begin position="117"/>
        <end position="130"/>
    </location>
</feature>
<comment type="caution">
    <text evidence="2">The sequence shown here is derived from an EMBL/GenBank/DDBJ whole genome shotgun (WGS) entry which is preliminary data.</text>
</comment>
<protein>
    <submittedName>
        <fullName evidence="2">Uncharacterized protein</fullName>
    </submittedName>
</protein>
<evidence type="ECO:0000256" key="1">
    <source>
        <dbReference type="SAM" id="MobiDB-lite"/>
    </source>
</evidence>
<organism evidence="2 3">
    <name type="scientific">Marasmius tenuissimus</name>
    <dbReference type="NCBI Taxonomy" id="585030"/>
    <lineage>
        <taxon>Eukaryota</taxon>
        <taxon>Fungi</taxon>
        <taxon>Dikarya</taxon>
        <taxon>Basidiomycota</taxon>
        <taxon>Agaricomycotina</taxon>
        <taxon>Agaricomycetes</taxon>
        <taxon>Agaricomycetidae</taxon>
        <taxon>Agaricales</taxon>
        <taxon>Marasmiineae</taxon>
        <taxon>Marasmiaceae</taxon>
        <taxon>Marasmius</taxon>
    </lineage>
</organism>
<reference evidence="2 3" key="1">
    <citation type="submission" date="2024-05" db="EMBL/GenBank/DDBJ databases">
        <title>A draft genome resource for the thread blight pathogen Marasmius tenuissimus strain MS-2.</title>
        <authorList>
            <person name="Yulfo-Soto G.E."/>
            <person name="Baruah I.K."/>
            <person name="Amoako-Attah I."/>
            <person name="Bukari Y."/>
            <person name="Meinhardt L.W."/>
            <person name="Bailey B.A."/>
            <person name="Cohen S.P."/>
        </authorList>
    </citation>
    <scope>NUCLEOTIDE SEQUENCE [LARGE SCALE GENOMIC DNA]</scope>
    <source>
        <strain evidence="2 3">MS-2</strain>
    </source>
</reference>
<gene>
    <name evidence="2" type="ORF">AAF712_014173</name>
</gene>
<sequence>MSKGSTNQQNDSQFFDYERFNQDQEFKTTWNTEPVGNSDSNDRHLLNLDRLLPIALPLLLSLADSSESMPPKQTEVPMPSCISWGVLASSAAPQNQDNLSGPVFSERLLNSSHEPSSSDEDSQSSEEDEAPPTAGLPLESLEETKARAFDGVNYNATTVKGLQPPCDRVVLHLFLKLHGQQARLVTITDLLIYTEALLIEEPPQGPGIFRKAGPVYTTSSSALLGAFFHGLRFQDGFGTVQRSDLEKELHQYWNCVHLATTFQMPESCDQALIYGGGFRIIGPGGMISLGQKPSDLAEFLPALNLQHGPTYEFLTRHRRQDCRARPSCHFVLALAVTPPVSDTAQKESSFSTSINYYPLPQGAASTPPDSTRINYYGLYGELNSALVSESRYPWYQPARGPVSQPQPPQPLTFVYEQPDGS</sequence>
<keyword evidence="3" id="KW-1185">Reference proteome</keyword>
<dbReference type="Proteomes" id="UP001437256">
    <property type="component" value="Unassembled WGS sequence"/>
</dbReference>
<evidence type="ECO:0000313" key="3">
    <source>
        <dbReference type="Proteomes" id="UP001437256"/>
    </source>
</evidence>
<accession>A0ABR2ZBQ5</accession>
<evidence type="ECO:0000313" key="2">
    <source>
        <dbReference type="EMBL" id="KAL0059102.1"/>
    </source>
</evidence>
<feature type="region of interest" description="Disordered" evidence="1">
    <location>
        <begin position="396"/>
        <end position="421"/>
    </location>
</feature>
<dbReference type="EMBL" id="JBBXMP010000249">
    <property type="protein sequence ID" value="KAL0059102.1"/>
    <property type="molecule type" value="Genomic_DNA"/>
</dbReference>
<proteinExistence type="predicted"/>
<feature type="region of interest" description="Disordered" evidence="1">
    <location>
        <begin position="109"/>
        <end position="139"/>
    </location>
</feature>